<dbReference type="Gene3D" id="3.40.30.10">
    <property type="entry name" value="Glutaredoxin"/>
    <property type="match status" value="1"/>
</dbReference>
<gene>
    <name evidence="2" type="ORF">M0811_03540</name>
</gene>
<reference evidence="2" key="1">
    <citation type="submission" date="2022-10" db="EMBL/GenBank/DDBJ databases">
        <title>Novel sulphate-reducing endosymbionts in the free-living metamonad Anaeramoeba.</title>
        <authorList>
            <person name="Jerlstrom-Hultqvist J."/>
            <person name="Cepicka I."/>
            <person name="Gallot-Lavallee L."/>
            <person name="Salas-Leiva D."/>
            <person name="Curtis B.A."/>
            <person name="Zahonova K."/>
            <person name="Pipaliya S."/>
            <person name="Dacks J."/>
            <person name="Roger A.J."/>
        </authorList>
    </citation>
    <scope>NUCLEOTIDE SEQUENCE</scope>
    <source>
        <strain evidence="2">BMAN</strain>
    </source>
</reference>
<dbReference type="InterPro" id="IPR011893">
    <property type="entry name" value="Selenoprotein_Rdx-typ"/>
</dbReference>
<evidence type="ECO:0000256" key="1">
    <source>
        <dbReference type="ARBA" id="ARBA00023284"/>
    </source>
</evidence>
<organism evidence="2 3">
    <name type="scientific">Anaeramoeba ignava</name>
    <name type="common">Anaerobic marine amoeba</name>
    <dbReference type="NCBI Taxonomy" id="1746090"/>
    <lineage>
        <taxon>Eukaryota</taxon>
        <taxon>Metamonada</taxon>
        <taxon>Anaeramoebidae</taxon>
        <taxon>Anaeramoeba</taxon>
    </lineage>
</organism>
<accession>A0A9Q0R404</accession>
<dbReference type="Proteomes" id="UP001149090">
    <property type="component" value="Unassembled WGS sequence"/>
</dbReference>
<dbReference type="AlphaFoldDB" id="A0A9Q0R404"/>
<sequence length="76" mass="8665">MQVSITFCGANALKEYGYKVIPKHGHGGYLFEVQAEDGTLIYSRKKTGRFPEPDDLIELLQAHQAKLDKKKEEKKK</sequence>
<protein>
    <recommendedName>
        <fullName evidence="4">SelT/SelW/SelH family protein</fullName>
    </recommendedName>
</protein>
<comment type="caution">
    <text evidence="2">The sequence shown here is derived from an EMBL/GenBank/DDBJ whole genome shotgun (WGS) entry which is preliminary data.</text>
</comment>
<dbReference type="Pfam" id="PF10262">
    <property type="entry name" value="Rdx"/>
    <property type="match status" value="1"/>
</dbReference>
<evidence type="ECO:0000313" key="3">
    <source>
        <dbReference type="Proteomes" id="UP001149090"/>
    </source>
</evidence>
<keyword evidence="1" id="KW-0676">Redox-active center</keyword>
<dbReference type="OrthoDB" id="10248251at2759"/>
<evidence type="ECO:0008006" key="4">
    <source>
        <dbReference type="Google" id="ProtNLM"/>
    </source>
</evidence>
<name>A0A9Q0R404_ANAIG</name>
<dbReference type="EMBL" id="JAPDFW010000147">
    <property type="protein sequence ID" value="KAJ5066207.1"/>
    <property type="molecule type" value="Genomic_DNA"/>
</dbReference>
<proteinExistence type="predicted"/>
<keyword evidence="3" id="KW-1185">Reference proteome</keyword>
<evidence type="ECO:0000313" key="2">
    <source>
        <dbReference type="EMBL" id="KAJ5066207.1"/>
    </source>
</evidence>